<feature type="region of interest" description="Disordered" evidence="1">
    <location>
        <begin position="1"/>
        <end position="27"/>
    </location>
</feature>
<name>A0A1Z5JRB5_FISSO</name>
<evidence type="ECO:0000313" key="3">
    <source>
        <dbReference type="Proteomes" id="UP000198406"/>
    </source>
</evidence>
<reference evidence="2 3" key="1">
    <citation type="journal article" date="2015" name="Plant Cell">
        <title>Oil accumulation by the oleaginous diatom Fistulifera solaris as revealed by the genome and transcriptome.</title>
        <authorList>
            <person name="Tanaka T."/>
            <person name="Maeda Y."/>
            <person name="Veluchamy A."/>
            <person name="Tanaka M."/>
            <person name="Abida H."/>
            <person name="Marechal E."/>
            <person name="Bowler C."/>
            <person name="Muto M."/>
            <person name="Sunaga Y."/>
            <person name="Tanaka M."/>
            <person name="Yoshino T."/>
            <person name="Taniguchi T."/>
            <person name="Fukuda Y."/>
            <person name="Nemoto M."/>
            <person name="Matsumoto M."/>
            <person name="Wong P.S."/>
            <person name="Aburatani S."/>
            <person name="Fujibuchi W."/>
        </authorList>
    </citation>
    <scope>NUCLEOTIDE SEQUENCE [LARGE SCALE GENOMIC DNA]</scope>
    <source>
        <strain evidence="2 3">JPCC DA0580</strain>
    </source>
</reference>
<comment type="caution">
    <text evidence="2">The sequence shown here is derived from an EMBL/GenBank/DDBJ whole genome shotgun (WGS) entry which is preliminary data.</text>
</comment>
<organism evidence="2 3">
    <name type="scientific">Fistulifera solaris</name>
    <name type="common">Oleaginous diatom</name>
    <dbReference type="NCBI Taxonomy" id="1519565"/>
    <lineage>
        <taxon>Eukaryota</taxon>
        <taxon>Sar</taxon>
        <taxon>Stramenopiles</taxon>
        <taxon>Ochrophyta</taxon>
        <taxon>Bacillariophyta</taxon>
        <taxon>Bacillariophyceae</taxon>
        <taxon>Bacillariophycidae</taxon>
        <taxon>Naviculales</taxon>
        <taxon>Naviculaceae</taxon>
        <taxon>Fistulifera</taxon>
    </lineage>
</organism>
<dbReference type="InParanoid" id="A0A1Z5JRB5"/>
<gene>
    <name evidence="2" type="ORF">FisN_19Lu014</name>
</gene>
<dbReference type="Proteomes" id="UP000198406">
    <property type="component" value="Unassembled WGS sequence"/>
</dbReference>
<keyword evidence="3" id="KW-1185">Reference proteome</keyword>
<proteinExistence type="predicted"/>
<feature type="compositionally biased region" description="Basic and acidic residues" evidence="1">
    <location>
        <begin position="1"/>
        <end position="10"/>
    </location>
</feature>
<dbReference type="AlphaFoldDB" id="A0A1Z5JRB5"/>
<accession>A0A1Z5JRB5</accession>
<protein>
    <submittedName>
        <fullName evidence="2">Uncharacterized protein</fullName>
    </submittedName>
</protein>
<dbReference type="EMBL" id="BDSP01000106">
    <property type="protein sequence ID" value="GAX16436.1"/>
    <property type="molecule type" value="Genomic_DNA"/>
</dbReference>
<sequence length="106" mass="12151">MEVGKEQEKRIKGHGSRMTSSRFARKGHDRLSGKYQVIPHYASCIISKKRIPVQPFKRIKENTVASFYIKSSNLRDRKLLRKMTDDDDPPPFSFIGIGTLCFGSFS</sequence>
<evidence type="ECO:0000313" key="2">
    <source>
        <dbReference type="EMBL" id="GAX16436.1"/>
    </source>
</evidence>
<evidence type="ECO:0000256" key="1">
    <source>
        <dbReference type="SAM" id="MobiDB-lite"/>
    </source>
</evidence>